<keyword evidence="2 7" id="KW-0929">Antimicrobial</keyword>
<dbReference type="InterPro" id="IPR023347">
    <property type="entry name" value="Lysozyme_dom_sf"/>
</dbReference>
<dbReference type="EMBL" id="CP134851">
    <property type="protein sequence ID" value="WNL22775.1"/>
    <property type="molecule type" value="Genomic_DNA"/>
</dbReference>
<dbReference type="GO" id="GO:0009253">
    <property type="term" value="P:peptidoglycan catabolic process"/>
    <property type="evidence" value="ECO:0007669"/>
    <property type="project" value="InterPro"/>
</dbReference>
<keyword evidence="6 7" id="KW-0326">Glycosidase</keyword>
<dbReference type="EMBL" id="CP134852">
    <property type="protein sequence ID" value="WNL26333.1"/>
    <property type="molecule type" value="Genomic_DNA"/>
</dbReference>
<evidence type="ECO:0000313" key="12">
    <source>
        <dbReference type="EMBL" id="WNL22775.1"/>
    </source>
</evidence>
<dbReference type="AlphaFoldDB" id="A0AA96D688"/>
<dbReference type="InterPro" id="IPR023346">
    <property type="entry name" value="Lysozyme-like_dom_sf"/>
</dbReference>
<dbReference type="GO" id="GO:0016998">
    <property type="term" value="P:cell wall macromolecule catabolic process"/>
    <property type="evidence" value="ECO:0007669"/>
    <property type="project" value="InterPro"/>
</dbReference>
<dbReference type="InterPro" id="IPR034690">
    <property type="entry name" value="Endolysin_T4_type"/>
</dbReference>
<evidence type="ECO:0000256" key="4">
    <source>
        <dbReference type="ARBA" id="ARBA00022801"/>
    </source>
</evidence>
<dbReference type="PANTHER" id="PTHR38107:SF3">
    <property type="entry name" value="LYSOZYME RRRD-RELATED"/>
    <property type="match status" value="1"/>
</dbReference>
<keyword evidence="4 7" id="KW-0378">Hydrolase</keyword>
<evidence type="ECO:0000256" key="1">
    <source>
        <dbReference type="ARBA" id="ARBA00000632"/>
    </source>
</evidence>
<dbReference type="EMBL" id="CP134844">
    <property type="protein sequence ID" value="WNL11750.1"/>
    <property type="molecule type" value="Genomic_DNA"/>
</dbReference>
<dbReference type="SUPFAM" id="SSF53955">
    <property type="entry name" value="Lysozyme-like"/>
    <property type="match status" value="1"/>
</dbReference>
<dbReference type="EMBL" id="CP134849">
    <property type="protein sequence ID" value="WNL18924.1"/>
    <property type="molecule type" value="Genomic_DNA"/>
</dbReference>
<dbReference type="Gene3D" id="1.10.530.40">
    <property type="match status" value="1"/>
</dbReference>
<keyword evidence="5" id="KW-1035">Host cytoplasm</keyword>
<organism evidence="12">
    <name type="scientific">Arcobacter sp. AZ-2023</name>
    <dbReference type="NCBI Taxonomy" id="3074453"/>
    <lineage>
        <taxon>Bacteria</taxon>
        <taxon>Pseudomonadati</taxon>
        <taxon>Campylobacterota</taxon>
        <taxon>Epsilonproteobacteria</taxon>
        <taxon>Campylobacterales</taxon>
        <taxon>Arcobacteraceae</taxon>
        <taxon>Arcobacter</taxon>
    </lineage>
</organism>
<evidence type="ECO:0000313" key="10">
    <source>
        <dbReference type="EMBL" id="WNL18924.1"/>
    </source>
</evidence>
<evidence type="ECO:0000256" key="6">
    <source>
        <dbReference type="ARBA" id="ARBA00023295"/>
    </source>
</evidence>
<reference evidence="12" key="1">
    <citation type="submission" date="2023-09" db="EMBL/GenBank/DDBJ databases">
        <title>Arcobacter tbilisiensis sp. nov. isolated from chicken meat in Tbilisi, Georgia.</title>
        <authorList>
            <person name="Matthias R."/>
            <person name="Zautner A.E."/>
        </authorList>
    </citation>
    <scope>NUCLEOTIDE SEQUENCE</scope>
    <source>
        <strain evidence="13">LEO 70</strain>
        <strain evidence="12">LEO 74</strain>
        <strain evidence="11">LEO 79</strain>
        <strain evidence="10">LEO 99</strain>
    </source>
</reference>
<evidence type="ECO:0000256" key="7">
    <source>
        <dbReference type="RuleBase" id="RU003788"/>
    </source>
</evidence>
<dbReference type="GO" id="GO:0042742">
    <property type="term" value="P:defense response to bacterium"/>
    <property type="evidence" value="ECO:0007669"/>
    <property type="project" value="UniProtKB-KW"/>
</dbReference>
<dbReference type="CDD" id="cd00737">
    <property type="entry name" value="lyz_endolysin_autolysin"/>
    <property type="match status" value="1"/>
</dbReference>
<sequence length="147" mass="16473">MKVSSKGLELIKEFEGFSSVAYLCSAKKATIGYGNTFWEDGTPVKIGDQISKERAETLLKHVVDNFSVAVEVDIKIEVTQNQFDAMVSLAYNIGLGAFKNSTLLRQLNRGNFVGASHEFLKWNISKGKPLLGLTRRREREKLLFESL</sequence>
<evidence type="ECO:0000313" key="9">
    <source>
        <dbReference type="EMBL" id="WNL15194.1"/>
    </source>
</evidence>
<dbReference type="InterPro" id="IPR051018">
    <property type="entry name" value="Bacteriophage_GH24"/>
</dbReference>
<evidence type="ECO:0000256" key="2">
    <source>
        <dbReference type="ARBA" id="ARBA00022529"/>
    </source>
</evidence>
<proteinExistence type="inferred from homology"/>
<protein>
    <recommendedName>
        <fullName evidence="7">Lysozyme</fullName>
        <ecNumber evidence="7">3.2.1.17</ecNumber>
    </recommendedName>
</protein>
<comment type="catalytic activity">
    <reaction evidence="1 7">
        <text>Hydrolysis of (1-&gt;4)-beta-linkages between N-acetylmuramic acid and N-acetyl-D-glucosamine residues in a peptidoglycan and between N-acetyl-D-glucosamine residues in chitodextrins.</text>
        <dbReference type="EC" id="3.2.1.17"/>
    </reaction>
</comment>
<dbReference type="EC" id="3.2.1.17" evidence="7"/>
<evidence type="ECO:0000313" key="13">
    <source>
        <dbReference type="EMBL" id="WNL26333.1"/>
    </source>
</evidence>
<dbReference type="EMBL" id="CP134850">
    <property type="protein sequence ID" value="WNL21063.1"/>
    <property type="molecule type" value="Genomic_DNA"/>
</dbReference>
<dbReference type="GO" id="GO:0031640">
    <property type="term" value="P:killing of cells of another organism"/>
    <property type="evidence" value="ECO:0007669"/>
    <property type="project" value="UniProtKB-KW"/>
</dbReference>
<comment type="similarity">
    <text evidence="7">Belongs to the glycosyl hydrolase 24 family.</text>
</comment>
<keyword evidence="3 7" id="KW-0081">Bacteriolytic enzyme</keyword>
<dbReference type="EMBL" id="CP134845">
    <property type="protein sequence ID" value="WNL15194.1"/>
    <property type="molecule type" value="Genomic_DNA"/>
</dbReference>
<dbReference type="Pfam" id="PF00959">
    <property type="entry name" value="Phage_lysozyme"/>
    <property type="match status" value="1"/>
</dbReference>
<evidence type="ECO:0000256" key="5">
    <source>
        <dbReference type="ARBA" id="ARBA00023200"/>
    </source>
</evidence>
<name>A0AA96D688_9BACT</name>
<accession>A0AA96D688</accession>
<evidence type="ECO:0000256" key="3">
    <source>
        <dbReference type="ARBA" id="ARBA00022638"/>
    </source>
</evidence>
<dbReference type="InterPro" id="IPR033907">
    <property type="entry name" value="Endolysin_autolysin"/>
</dbReference>
<dbReference type="PANTHER" id="PTHR38107">
    <property type="match status" value="1"/>
</dbReference>
<evidence type="ECO:0000313" key="11">
    <source>
        <dbReference type="EMBL" id="WNL21063.1"/>
    </source>
</evidence>
<evidence type="ECO:0000313" key="8">
    <source>
        <dbReference type="EMBL" id="WNL11750.1"/>
    </source>
</evidence>
<reference evidence="8" key="2">
    <citation type="submission" date="2023-09" db="EMBL/GenBank/DDBJ databases">
        <title>Characterization of Arcobacter Isolates from Retail Chicken Sold in Supermarkets in Tbilisi, Georgia.</title>
        <authorList>
            <person name="Matthias R."/>
            <person name="Zautner A.E."/>
        </authorList>
    </citation>
    <scope>NUCLEOTIDE SEQUENCE</scope>
    <source>
        <strain evidence="9">LEO 108</strain>
        <strain evidence="8">LEO 109</strain>
    </source>
</reference>
<dbReference type="GO" id="GO:0003796">
    <property type="term" value="F:lysozyme activity"/>
    <property type="evidence" value="ECO:0007669"/>
    <property type="project" value="UniProtKB-EC"/>
</dbReference>
<dbReference type="HAMAP" id="MF_04110">
    <property type="entry name" value="ENDOLYSIN_T4"/>
    <property type="match status" value="1"/>
</dbReference>
<gene>
    <name evidence="9" type="ORF">RJG51_03130</name>
    <name evidence="8" type="ORF">RJG52_07380</name>
    <name evidence="10" type="ORF">RJG53_10110</name>
    <name evidence="12" type="ORF">RJG55_07385</name>
    <name evidence="11" type="ORF">RJG56_09990</name>
    <name evidence="13" type="ORF">RJG57_03985</name>
</gene>
<dbReference type="InterPro" id="IPR002196">
    <property type="entry name" value="Glyco_hydro_24"/>
</dbReference>